<dbReference type="Proteomes" id="UP000282106">
    <property type="component" value="Unassembled WGS sequence"/>
</dbReference>
<keyword evidence="2" id="KW-0255">Endonuclease</keyword>
<evidence type="ECO:0000313" key="3">
    <source>
        <dbReference type="Proteomes" id="UP000282106"/>
    </source>
</evidence>
<dbReference type="InParanoid" id="A0A3N0VED5"/>
<protein>
    <submittedName>
        <fullName evidence="2">Endonuclease domain-containing protein</fullName>
    </submittedName>
</protein>
<dbReference type="EMBL" id="RJVO01000003">
    <property type="protein sequence ID" value="ROH91119.1"/>
    <property type="molecule type" value="Genomic_DNA"/>
</dbReference>
<dbReference type="InterPro" id="IPR011335">
    <property type="entry name" value="Restrct_endonuc-II-like"/>
</dbReference>
<dbReference type="CDD" id="cd01038">
    <property type="entry name" value="Endonuclease_DUF559"/>
    <property type="match status" value="1"/>
</dbReference>
<dbReference type="RefSeq" id="WP_123211574.1">
    <property type="nucleotide sequence ID" value="NZ_RJVO01000003.1"/>
</dbReference>
<gene>
    <name evidence="2" type="ORF">ED208_09165</name>
</gene>
<name>A0A3N0VED5_9GAMM</name>
<dbReference type="Pfam" id="PF04480">
    <property type="entry name" value="DUF559"/>
    <property type="match status" value="1"/>
</dbReference>
<dbReference type="GO" id="GO:0004519">
    <property type="term" value="F:endonuclease activity"/>
    <property type="evidence" value="ECO:0007669"/>
    <property type="project" value="UniProtKB-KW"/>
</dbReference>
<dbReference type="SUPFAM" id="SSF52980">
    <property type="entry name" value="Restriction endonuclease-like"/>
    <property type="match status" value="1"/>
</dbReference>
<keyword evidence="3" id="KW-1185">Reference proteome</keyword>
<dbReference type="Gene3D" id="3.40.960.10">
    <property type="entry name" value="VSR Endonuclease"/>
    <property type="match status" value="1"/>
</dbReference>
<evidence type="ECO:0000313" key="2">
    <source>
        <dbReference type="EMBL" id="ROH91119.1"/>
    </source>
</evidence>
<dbReference type="AlphaFoldDB" id="A0A3N0VED5"/>
<proteinExistence type="predicted"/>
<accession>A0A3N0VED5</accession>
<dbReference type="PANTHER" id="PTHR38590:SF1">
    <property type="entry name" value="BLL0828 PROTEIN"/>
    <property type="match status" value="1"/>
</dbReference>
<feature type="domain" description="DUF559" evidence="1">
    <location>
        <begin position="11"/>
        <end position="113"/>
    </location>
</feature>
<organism evidence="2 3">
    <name type="scientific">Stagnimonas aquatica</name>
    <dbReference type="NCBI Taxonomy" id="2689987"/>
    <lineage>
        <taxon>Bacteria</taxon>
        <taxon>Pseudomonadati</taxon>
        <taxon>Pseudomonadota</taxon>
        <taxon>Gammaproteobacteria</taxon>
        <taxon>Nevskiales</taxon>
        <taxon>Nevskiaceae</taxon>
        <taxon>Stagnimonas</taxon>
    </lineage>
</organism>
<keyword evidence="2" id="KW-0540">Nuclease</keyword>
<sequence>MTAPGYSREGLARARKLRREMPPAERKLWFEGLRLLPQHFRRQRPFGPYIVDFYCAAAKLVIELDGESHDGFEAQHLDQRRDAYLAGLGLKILRFTNVQVMDEFEGVMAAIAEAAPTPPSPAVTPPLRAGEAKAECLPCEVGEVAAQPPEG</sequence>
<dbReference type="InterPro" id="IPR007569">
    <property type="entry name" value="DUF559"/>
</dbReference>
<comment type="caution">
    <text evidence="2">The sequence shown here is derived from an EMBL/GenBank/DDBJ whole genome shotgun (WGS) entry which is preliminary data.</text>
</comment>
<keyword evidence="2" id="KW-0378">Hydrolase</keyword>
<dbReference type="PANTHER" id="PTHR38590">
    <property type="entry name" value="BLL0828 PROTEIN"/>
    <property type="match status" value="1"/>
</dbReference>
<reference evidence="2 3" key="1">
    <citation type="submission" date="2018-10" db="EMBL/GenBank/DDBJ databases">
        <authorList>
            <person name="Chen W.-M."/>
        </authorList>
    </citation>
    <scope>NUCLEOTIDE SEQUENCE [LARGE SCALE GENOMIC DNA]</scope>
    <source>
        <strain evidence="2 3">THS-13</strain>
    </source>
</reference>
<evidence type="ECO:0000259" key="1">
    <source>
        <dbReference type="Pfam" id="PF04480"/>
    </source>
</evidence>
<dbReference type="InterPro" id="IPR047216">
    <property type="entry name" value="Endonuclease_DUF559_bact"/>
</dbReference>